<sequence length="48" mass="5282">MMDELSALSISLSIASLGIYCIFFASSDDDDQDGGHLIKSVQEINQFR</sequence>
<proteinExistence type="predicted"/>
<protein>
    <submittedName>
        <fullName evidence="2">Uncharacterized protein</fullName>
    </submittedName>
</protein>
<dbReference type="HOGENOM" id="CLU_218030_0_0_3"/>
<gene>
    <name evidence="2" type="ordered locus">P9515_15401</name>
</gene>
<reference evidence="2 3" key="1">
    <citation type="journal article" date="2007" name="PLoS Genet.">
        <title>Patterns and implications of gene gain and loss in the evolution of Prochlorococcus.</title>
        <authorList>
            <person name="Kettler G.C."/>
            <person name="Martiny A.C."/>
            <person name="Huang K."/>
            <person name="Zucker J."/>
            <person name="Coleman M.L."/>
            <person name="Rodrigue S."/>
            <person name="Chen F."/>
            <person name="Lapidus A."/>
            <person name="Ferriera S."/>
            <person name="Johnson J."/>
            <person name="Steglich C."/>
            <person name="Church G.M."/>
            <person name="Richardson P."/>
            <person name="Chisholm S.W."/>
        </authorList>
    </citation>
    <scope>NUCLEOTIDE SEQUENCE [LARGE SCALE GENOMIC DNA]</scope>
    <source>
        <strain evidence="2 3">MIT 9515</strain>
    </source>
</reference>
<dbReference type="AlphaFoldDB" id="A2BY86"/>
<evidence type="ECO:0000313" key="3">
    <source>
        <dbReference type="Proteomes" id="UP000001589"/>
    </source>
</evidence>
<keyword evidence="1" id="KW-0812">Transmembrane</keyword>
<accession>A2BY86</accession>
<organism evidence="2 3">
    <name type="scientific">Prochlorococcus marinus (strain MIT 9515)</name>
    <dbReference type="NCBI Taxonomy" id="167542"/>
    <lineage>
        <taxon>Bacteria</taxon>
        <taxon>Bacillati</taxon>
        <taxon>Cyanobacteriota</taxon>
        <taxon>Cyanophyceae</taxon>
        <taxon>Synechococcales</taxon>
        <taxon>Prochlorococcaceae</taxon>
        <taxon>Prochlorococcus</taxon>
    </lineage>
</organism>
<dbReference type="KEGG" id="pmc:P9515_15401"/>
<feature type="transmembrane region" description="Helical" evidence="1">
    <location>
        <begin position="6"/>
        <end position="25"/>
    </location>
</feature>
<keyword evidence="1" id="KW-1133">Transmembrane helix</keyword>
<dbReference type="Proteomes" id="UP000001589">
    <property type="component" value="Chromosome"/>
</dbReference>
<name>A2BY86_PROM5</name>
<dbReference type="EMBL" id="CP000552">
    <property type="protein sequence ID" value="ABM72747.1"/>
    <property type="molecule type" value="Genomic_DNA"/>
</dbReference>
<keyword evidence="1" id="KW-0472">Membrane</keyword>
<evidence type="ECO:0000313" key="2">
    <source>
        <dbReference type="EMBL" id="ABM72747.1"/>
    </source>
</evidence>
<evidence type="ECO:0000256" key="1">
    <source>
        <dbReference type="SAM" id="Phobius"/>
    </source>
</evidence>